<dbReference type="Proteomes" id="UP000308730">
    <property type="component" value="Unassembled WGS sequence"/>
</dbReference>
<name>A0A4S4MSD8_9APHY</name>
<dbReference type="AlphaFoldDB" id="A0A4S4MSD8"/>
<evidence type="ECO:0000313" key="3">
    <source>
        <dbReference type="Proteomes" id="UP000308730"/>
    </source>
</evidence>
<organism evidence="2 3">
    <name type="scientific">Antrodiella citrinella</name>
    <dbReference type="NCBI Taxonomy" id="2447956"/>
    <lineage>
        <taxon>Eukaryota</taxon>
        <taxon>Fungi</taxon>
        <taxon>Dikarya</taxon>
        <taxon>Basidiomycota</taxon>
        <taxon>Agaricomycotina</taxon>
        <taxon>Agaricomycetes</taxon>
        <taxon>Polyporales</taxon>
        <taxon>Steccherinaceae</taxon>
        <taxon>Antrodiella</taxon>
    </lineage>
</organism>
<feature type="region of interest" description="Disordered" evidence="1">
    <location>
        <begin position="110"/>
        <end position="154"/>
    </location>
</feature>
<keyword evidence="3" id="KW-1185">Reference proteome</keyword>
<dbReference type="EMBL" id="SGPM01000191">
    <property type="protein sequence ID" value="THH28248.1"/>
    <property type="molecule type" value="Genomic_DNA"/>
</dbReference>
<comment type="caution">
    <text evidence="2">The sequence shown here is derived from an EMBL/GenBank/DDBJ whole genome shotgun (WGS) entry which is preliminary data.</text>
</comment>
<accession>A0A4S4MSD8</accession>
<gene>
    <name evidence="2" type="ORF">EUX98_g5943</name>
</gene>
<feature type="compositionally biased region" description="Basic and acidic residues" evidence="1">
    <location>
        <begin position="32"/>
        <end position="41"/>
    </location>
</feature>
<feature type="compositionally biased region" description="Basic residues" evidence="1">
    <location>
        <begin position="1"/>
        <end position="13"/>
    </location>
</feature>
<feature type="compositionally biased region" description="Acidic residues" evidence="1">
    <location>
        <begin position="75"/>
        <end position="96"/>
    </location>
</feature>
<evidence type="ECO:0000313" key="2">
    <source>
        <dbReference type="EMBL" id="THH28248.1"/>
    </source>
</evidence>
<protein>
    <submittedName>
        <fullName evidence="2">Uncharacterized protein</fullName>
    </submittedName>
</protein>
<feature type="compositionally biased region" description="Basic and acidic residues" evidence="1">
    <location>
        <begin position="113"/>
        <end position="144"/>
    </location>
</feature>
<sequence length="166" mass="18269">MSVRHSMRPRRPPRRPDEMLSVAEQAGIFARGEVRETRQTGEESGLSGPEGVLEPVVVNEGPDDWLNRLSSIEREEIEDDPKADDLEANGETDQEQEEAVLAVLAAILGGPERVGEGPERVGEGPERVGEGPERVGEGPERVATEESQEPYKGPCPYRVSWEWQSG</sequence>
<reference evidence="2 3" key="1">
    <citation type="submission" date="2019-02" db="EMBL/GenBank/DDBJ databases">
        <title>Genome sequencing of the rare red list fungi Antrodiella citrinella (Flaviporus citrinellus).</title>
        <authorList>
            <person name="Buettner E."/>
            <person name="Kellner H."/>
        </authorList>
    </citation>
    <scope>NUCLEOTIDE SEQUENCE [LARGE SCALE GENOMIC DNA]</scope>
    <source>
        <strain evidence="2 3">DSM 108506</strain>
    </source>
</reference>
<feature type="region of interest" description="Disordered" evidence="1">
    <location>
        <begin position="1"/>
        <end position="96"/>
    </location>
</feature>
<proteinExistence type="predicted"/>
<evidence type="ECO:0000256" key="1">
    <source>
        <dbReference type="SAM" id="MobiDB-lite"/>
    </source>
</evidence>